<organism evidence="3 4">
    <name type="scientific">Ceratopteris richardii</name>
    <name type="common">Triangle waterfern</name>
    <dbReference type="NCBI Taxonomy" id="49495"/>
    <lineage>
        <taxon>Eukaryota</taxon>
        <taxon>Viridiplantae</taxon>
        <taxon>Streptophyta</taxon>
        <taxon>Embryophyta</taxon>
        <taxon>Tracheophyta</taxon>
        <taxon>Polypodiopsida</taxon>
        <taxon>Polypodiidae</taxon>
        <taxon>Polypodiales</taxon>
        <taxon>Pteridineae</taxon>
        <taxon>Pteridaceae</taxon>
        <taxon>Parkerioideae</taxon>
        <taxon>Ceratopteris</taxon>
    </lineage>
</organism>
<proteinExistence type="predicted"/>
<dbReference type="InterPro" id="IPR021099">
    <property type="entry name" value="PORR_domain"/>
</dbReference>
<dbReference type="GO" id="GO:0003723">
    <property type="term" value="F:RNA binding"/>
    <property type="evidence" value="ECO:0007669"/>
    <property type="project" value="InterPro"/>
</dbReference>
<feature type="compositionally biased region" description="Basic and acidic residues" evidence="1">
    <location>
        <begin position="371"/>
        <end position="383"/>
    </location>
</feature>
<dbReference type="Proteomes" id="UP000825935">
    <property type="component" value="Chromosome 32"/>
</dbReference>
<dbReference type="EMBL" id="CM035437">
    <property type="protein sequence ID" value="KAH7287581.1"/>
    <property type="molecule type" value="Genomic_DNA"/>
</dbReference>
<evidence type="ECO:0000256" key="1">
    <source>
        <dbReference type="SAM" id="MobiDB-lite"/>
    </source>
</evidence>
<feature type="region of interest" description="Disordered" evidence="1">
    <location>
        <begin position="365"/>
        <end position="389"/>
    </location>
</feature>
<dbReference type="InterPro" id="IPR045040">
    <property type="entry name" value="PORR_fam"/>
</dbReference>
<dbReference type="OrthoDB" id="1929112at2759"/>
<comment type="caution">
    <text evidence="3">The sequence shown here is derived from an EMBL/GenBank/DDBJ whole genome shotgun (WGS) entry which is preliminary data.</text>
</comment>
<name>A0A8T2QU01_CERRI</name>
<dbReference type="EMBL" id="CM035437">
    <property type="protein sequence ID" value="KAH7287582.1"/>
    <property type="molecule type" value="Genomic_DNA"/>
</dbReference>
<dbReference type="PANTHER" id="PTHR31476">
    <property type="entry name" value="PROTEIN WHAT'S THIS FACTOR 1 HOMOLOG, CHLOROPLASTIC"/>
    <property type="match status" value="1"/>
</dbReference>
<dbReference type="PANTHER" id="PTHR31476:SF8">
    <property type="entry name" value="EXPRESSED PROTEIN"/>
    <property type="match status" value="1"/>
</dbReference>
<gene>
    <name evidence="3" type="ORF">KP509_32G063400</name>
</gene>
<keyword evidence="4" id="KW-1185">Reference proteome</keyword>
<dbReference type="AlphaFoldDB" id="A0A8T2QU01"/>
<sequence>MLQWTRKWSGEKWQKVIQKRCMSSNIPGMSPKTREAEYEKLVDIDKPYKKVMALKALLVKEPENVLSFAELGKKRANIGLSRKSRFINLISKYPAVFALYRDESSFLWCGFSPQAQALVDQERDLVRSYESVSVQKLRKILMMSVDHRIRVPKIAQLRRDLGLPADFHSRMIYAYPQYFKVLEDKYGNEDGPILELTSWDPSLAVTSMETRAKAGGEFNSSGDPLFKMSLPRSFRLSVKQKEGIQKFQERIYISPYADTRDFIKNTPEFEKHQVAILHEILSMTIEKKVTLDYLTHFRKEYRLPHALLSMVLRHNCIFYVSRKGGRFTVFLKEAYKEGHLIERNEWNIIKENFMKLMDNRTFKGGETANPADKESITVEKTDNADPPVEEDSEFNALIALCRKIQDDTTKGNMPLAECKTTVMCEPEDTNSEKCRISTLDRVSVEDGSSNFVNDDSDDEDQSFATSSSDDSETSPDFQLLS</sequence>
<evidence type="ECO:0000259" key="2">
    <source>
        <dbReference type="Pfam" id="PF11955"/>
    </source>
</evidence>
<reference evidence="3" key="1">
    <citation type="submission" date="2021-08" db="EMBL/GenBank/DDBJ databases">
        <title>WGS assembly of Ceratopteris richardii.</title>
        <authorList>
            <person name="Marchant D.B."/>
            <person name="Chen G."/>
            <person name="Jenkins J."/>
            <person name="Shu S."/>
            <person name="Leebens-Mack J."/>
            <person name="Grimwood J."/>
            <person name="Schmutz J."/>
            <person name="Soltis P."/>
            <person name="Soltis D."/>
            <person name="Chen Z.-H."/>
        </authorList>
    </citation>
    <scope>NUCLEOTIDE SEQUENCE</scope>
    <source>
        <strain evidence="3">Whitten #5841</strain>
        <tissue evidence="3">Leaf</tissue>
    </source>
</reference>
<feature type="domain" description="PORR" evidence="2">
    <location>
        <begin position="34"/>
        <end position="360"/>
    </location>
</feature>
<accession>A0A8T2QU01</accession>
<evidence type="ECO:0000313" key="4">
    <source>
        <dbReference type="Proteomes" id="UP000825935"/>
    </source>
</evidence>
<protein>
    <recommendedName>
        <fullName evidence="2">PORR domain-containing protein</fullName>
    </recommendedName>
</protein>
<evidence type="ECO:0000313" key="3">
    <source>
        <dbReference type="EMBL" id="KAH7287582.1"/>
    </source>
</evidence>
<dbReference type="Pfam" id="PF11955">
    <property type="entry name" value="PORR"/>
    <property type="match status" value="1"/>
</dbReference>
<feature type="region of interest" description="Disordered" evidence="1">
    <location>
        <begin position="445"/>
        <end position="481"/>
    </location>
</feature>